<dbReference type="eggNOG" id="COG2337">
    <property type="taxonomic scope" value="Bacteria"/>
</dbReference>
<evidence type="ECO:0000256" key="2">
    <source>
        <dbReference type="ARBA" id="ARBA00022649"/>
    </source>
</evidence>
<reference evidence="3 4" key="1">
    <citation type="journal article" date="2009" name="Stand. Genomic Sci.">
        <title>Complete genome sequence of Slackia heliotrinireducens type strain (RHS 1).</title>
        <authorList>
            <person name="Pukall R."/>
            <person name="Lapidus A."/>
            <person name="Nolan M."/>
            <person name="Copeland A."/>
            <person name="Glavina Del Rio T."/>
            <person name="Lucas S."/>
            <person name="Chen F."/>
            <person name="Tice H."/>
            <person name="Cheng J.F."/>
            <person name="Chertkov O."/>
            <person name="Bruce D."/>
            <person name="Goodwin L."/>
            <person name="Kuske C."/>
            <person name="Brettin T."/>
            <person name="Detter J.C."/>
            <person name="Han C."/>
            <person name="Pitluck S."/>
            <person name="Pati A."/>
            <person name="Mavrommatis K."/>
            <person name="Ivanova N."/>
            <person name="Ovchinnikova G."/>
            <person name="Chen A."/>
            <person name="Palaniappan K."/>
            <person name="Schneider S."/>
            <person name="Rohde M."/>
            <person name="Chain P."/>
            <person name="D'haeseleer P."/>
            <person name="Goker M."/>
            <person name="Bristow J."/>
            <person name="Eisen J.A."/>
            <person name="Markowitz V."/>
            <person name="Kyrpides N.C."/>
            <person name="Klenk H.P."/>
            <person name="Hugenholtz P."/>
        </authorList>
    </citation>
    <scope>NUCLEOTIDE SEQUENCE [LARGE SCALE GENOMIC DNA]</scope>
    <source>
        <strain evidence="4">ATCC 29202 / DSM 20476 / NCTC 11029 / RHS 1</strain>
    </source>
</reference>
<dbReference type="SUPFAM" id="SSF50118">
    <property type="entry name" value="Cell growth inhibitor/plasmid maintenance toxic component"/>
    <property type="match status" value="1"/>
</dbReference>
<dbReference type="EMBL" id="CP001684">
    <property type="protein sequence ID" value="ACV22295.1"/>
    <property type="molecule type" value="Genomic_DNA"/>
</dbReference>
<dbReference type="KEGG" id="shi:Shel_12680"/>
<dbReference type="GO" id="GO:0003677">
    <property type="term" value="F:DNA binding"/>
    <property type="evidence" value="ECO:0007669"/>
    <property type="project" value="InterPro"/>
</dbReference>
<gene>
    <name evidence="3" type="ordered locus">Shel_12680</name>
</gene>
<dbReference type="PANTHER" id="PTHR33988">
    <property type="entry name" value="ENDORIBONUCLEASE MAZF-RELATED"/>
    <property type="match status" value="1"/>
</dbReference>
<organism evidence="3 4">
    <name type="scientific">Slackia heliotrinireducens (strain ATCC 29202 / DSM 20476 / NCTC 11029 / RHS 1)</name>
    <name type="common">Peptococcus heliotrinreducens</name>
    <dbReference type="NCBI Taxonomy" id="471855"/>
    <lineage>
        <taxon>Bacteria</taxon>
        <taxon>Bacillati</taxon>
        <taxon>Actinomycetota</taxon>
        <taxon>Coriobacteriia</taxon>
        <taxon>Eggerthellales</taxon>
        <taxon>Eggerthellaceae</taxon>
        <taxon>Slackia</taxon>
    </lineage>
</organism>
<name>C7N5W0_SLAHD</name>
<dbReference type="GO" id="GO:0006402">
    <property type="term" value="P:mRNA catabolic process"/>
    <property type="evidence" value="ECO:0007669"/>
    <property type="project" value="TreeGrafter"/>
</dbReference>
<keyword evidence="2" id="KW-1277">Toxin-antitoxin system</keyword>
<dbReference type="GO" id="GO:0016075">
    <property type="term" value="P:rRNA catabolic process"/>
    <property type="evidence" value="ECO:0007669"/>
    <property type="project" value="TreeGrafter"/>
</dbReference>
<dbReference type="PANTHER" id="PTHR33988:SF3">
    <property type="entry name" value="ENDORIBONUCLEASE TOXIN CHPB-RELATED"/>
    <property type="match status" value="1"/>
</dbReference>
<evidence type="ECO:0000313" key="3">
    <source>
        <dbReference type="EMBL" id="ACV22295.1"/>
    </source>
</evidence>
<dbReference type="GO" id="GO:0004521">
    <property type="term" value="F:RNA endonuclease activity"/>
    <property type="evidence" value="ECO:0007669"/>
    <property type="project" value="TreeGrafter"/>
</dbReference>
<proteinExistence type="inferred from homology"/>
<keyword evidence="4" id="KW-1185">Reference proteome</keyword>
<sequence length="124" mass="13374">MAWHCGDVVWADLDPSAGHEQAKRRPLIVVSNDKFNFRCNLTMTIPITSTDSGYPLHIDVGIVPGEPGGKMVRGYAEAEQLKSLDLDARNAVKVGTIDDAGMDKVLGLVLSCLVSPDMMIVSGY</sequence>
<comment type="similarity">
    <text evidence="1">Belongs to the PemK/MazF family.</text>
</comment>
<dbReference type="InterPro" id="IPR011067">
    <property type="entry name" value="Plasmid_toxin/cell-grow_inhib"/>
</dbReference>
<dbReference type="Pfam" id="PF02452">
    <property type="entry name" value="PemK_toxin"/>
    <property type="match status" value="1"/>
</dbReference>
<dbReference type="Gene3D" id="2.30.30.110">
    <property type="match status" value="1"/>
</dbReference>
<protein>
    <submittedName>
        <fullName evidence="3">Growth inhibitor</fullName>
    </submittedName>
</protein>
<dbReference type="STRING" id="471855.Shel_12680"/>
<dbReference type="InterPro" id="IPR003477">
    <property type="entry name" value="PemK-like"/>
</dbReference>
<evidence type="ECO:0000313" key="4">
    <source>
        <dbReference type="Proteomes" id="UP000002026"/>
    </source>
</evidence>
<accession>C7N5W0</accession>
<dbReference type="RefSeq" id="WP_012798398.1">
    <property type="nucleotide sequence ID" value="NC_013165.1"/>
</dbReference>
<evidence type="ECO:0000256" key="1">
    <source>
        <dbReference type="ARBA" id="ARBA00007521"/>
    </source>
</evidence>
<dbReference type="HOGENOM" id="CLU_121823_2_3_11"/>
<dbReference type="AlphaFoldDB" id="C7N5W0"/>
<dbReference type="Proteomes" id="UP000002026">
    <property type="component" value="Chromosome"/>
</dbReference>